<proteinExistence type="predicted"/>
<dbReference type="AlphaFoldDB" id="A0A8R7PZ96"/>
<keyword evidence="2" id="KW-1185">Reference proteome</keyword>
<reference evidence="1" key="3">
    <citation type="submission" date="2022-06" db="UniProtKB">
        <authorList>
            <consortium name="EnsemblPlants"/>
        </authorList>
    </citation>
    <scope>IDENTIFICATION</scope>
</reference>
<protein>
    <submittedName>
        <fullName evidence="1">Uncharacterized protein</fullName>
    </submittedName>
</protein>
<dbReference type="EnsemblPlants" id="TuG1812G0300005078.01.T01">
    <property type="protein sequence ID" value="TuG1812G0300005078.01.T01"/>
    <property type="gene ID" value="TuG1812G0300005078.01"/>
</dbReference>
<dbReference type="InterPro" id="IPR039266">
    <property type="entry name" value="EN-1/SPM"/>
</dbReference>
<reference evidence="2" key="1">
    <citation type="journal article" date="2013" name="Nature">
        <title>Draft genome of the wheat A-genome progenitor Triticum urartu.</title>
        <authorList>
            <person name="Ling H.Q."/>
            <person name="Zhao S."/>
            <person name="Liu D."/>
            <person name="Wang J."/>
            <person name="Sun H."/>
            <person name="Zhang C."/>
            <person name="Fan H."/>
            <person name="Li D."/>
            <person name="Dong L."/>
            <person name="Tao Y."/>
            <person name="Gao C."/>
            <person name="Wu H."/>
            <person name="Li Y."/>
            <person name="Cui Y."/>
            <person name="Guo X."/>
            <person name="Zheng S."/>
            <person name="Wang B."/>
            <person name="Yu K."/>
            <person name="Liang Q."/>
            <person name="Yang W."/>
            <person name="Lou X."/>
            <person name="Chen J."/>
            <person name="Feng M."/>
            <person name="Jian J."/>
            <person name="Zhang X."/>
            <person name="Luo G."/>
            <person name="Jiang Y."/>
            <person name="Liu J."/>
            <person name="Wang Z."/>
            <person name="Sha Y."/>
            <person name="Zhang B."/>
            <person name="Wu H."/>
            <person name="Tang D."/>
            <person name="Shen Q."/>
            <person name="Xue P."/>
            <person name="Zou S."/>
            <person name="Wang X."/>
            <person name="Liu X."/>
            <person name="Wang F."/>
            <person name="Yang Y."/>
            <person name="An X."/>
            <person name="Dong Z."/>
            <person name="Zhang K."/>
            <person name="Zhang X."/>
            <person name="Luo M.C."/>
            <person name="Dvorak J."/>
            <person name="Tong Y."/>
            <person name="Wang J."/>
            <person name="Yang H."/>
            <person name="Li Z."/>
            <person name="Wang D."/>
            <person name="Zhang A."/>
            <person name="Wang J."/>
        </authorList>
    </citation>
    <scope>NUCLEOTIDE SEQUENCE</scope>
    <source>
        <strain evidence="2">cv. G1812</strain>
    </source>
</reference>
<name>A0A8R7PZ96_TRIUA</name>
<organism evidence="1 2">
    <name type="scientific">Triticum urartu</name>
    <name type="common">Red wild einkorn</name>
    <name type="synonym">Crithodium urartu</name>
    <dbReference type="NCBI Taxonomy" id="4572"/>
    <lineage>
        <taxon>Eukaryota</taxon>
        <taxon>Viridiplantae</taxon>
        <taxon>Streptophyta</taxon>
        <taxon>Embryophyta</taxon>
        <taxon>Tracheophyta</taxon>
        <taxon>Spermatophyta</taxon>
        <taxon>Magnoliopsida</taxon>
        <taxon>Liliopsida</taxon>
        <taxon>Poales</taxon>
        <taxon>Poaceae</taxon>
        <taxon>BOP clade</taxon>
        <taxon>Pooideae</taxon>
        <taxon>Triticodae</taxon>
        <taxon>Triticeae</taxon>
        <taxon>Triticinae</taxon>
        <taxon>Triticum</taxon>
    </lineage>
</organism>
<reference evidence="1" key="2">
    <citation type="submission" date="2018-03" db="EMBL/GenBank/DDBJ databases">
        <title>The Triticum urartu genome reveals the dynamic nature of wheat genome evolution.</title>
        <authorList>
            <person name="Ling H."/>
            <person name="Ma B."/>
            <person name="Shi X."/>
            <person name="Liu H."/>
            <person name="Dong L."/>
            <person name="Sun H."/>
            <person name="Cao Y."/>
            <person name="Gao Q."/>
            <person name="Zheng S."/>
            <person name="Li Y."/>
            <person name="Yu Y."/>
            <person name="Du H."/>
            <person name="Qi M."/>
            <person name="Li Y."/>
            <person name="Yu H."/>
            <person name="Cui Y."/>
            <person name="Wang N."/>
            <person name="Chen C."/>
            <person name="Wu H."/>
            <person name="Zhao Y."/>
            <person name="Zhang J."/>
            <person name="Li Y."/>
            <person name="Zhou W."/>
            <person name="Zhang B."/>
            <person name="Hu W."/>
            <person name="Eijk M."/>
            <person name="Tang J."/>
            <person name="Witsenboer H."/>
            <person name="Zhao S."/>
            <person name="Li Z."/>
            <person name="Zhang A."/>
            <person name="Wang D."/>
            <person name="Liang C."/>
        </authorList>
    </citation>
    <scope>NUCLEOTIDE SEQUENCE [LARGE SCALE GENOMIC DNA]</scope>
    <source>
        <strain evidence="1">cv. G1812</strain>
    </source>
</reference>
<accession>A0A8R7PZ96</accession>
<dbReference type="GO" id="GO:0032196">
    <property type="term" value="P:transposition"/>
    <property type="evidence" value="ECO:0007669"/>
    <property type="project" value="InterPro"/>
</dbReference>
<sequence>MHYEGRVDAVVKYFAHECNMLLKKQLARRVHLTRSMYMKAVPSWCNNKIPCYQQIISRWINPEWRVTHRACSEWRALMGGPVHLQGNLNLHAYVQKKNRERGEGEQPLNSFMGLCLSRTSKKPEGGWVNPGAGSRIKAYSGKFKECNGPDSDPASQDIDVMVSLMSGEGKKGGRLYVGDGAIRKKDIPKLAHLRATTSSSGPAIERRPQPGLDMLHQFEVYFALLIFLVARLQEQNKLRQEA</sequence>
<dbReference type="Gramene" id="TuG1812G0300005078.01.T01">
    <property type="protein sequence ID" value="TuG1812G0300005078.01.T01"/>
    <property type="gene ID" value="TuG1812G0300005078.01"/>
</dbReference>
<evidence type="ECO:0000313" key="1">
    <source>
        <dbReference type="EnsemblPlants" id="TuG1812G0300005078.01.T01"/>
    </source>
</evidence>
<dbReference type="Proteomes" id="UP000015106">
    <property type="component" value="Chromosome 3"/>
</dbReference>
<dbReference type="PANTHER" id="PTHR33157:SF12">
    <property type="entry name" value="TRANSPOSASE TNP1_EN_SPM-LIKE DOMAIN-CONTAINING PROTEIN"/>
    <property type="match status" value="1"/>
</dbReference>
<dbReference type="PANTHER" id="PTHR33157">
    <property type="entry name" value="AUTONOMOUS TRANSPOSABLE ELEMENT EN-1 MOSAIC PROTEIN-RELATED"/>
    <property type="match status" value="1"/>
</dbReference>
<evidence type="ECO:0000313" key="2">
    <source>
        <dbReference type="Proteomes" id="UP000015106"/>
    </source>
</evidence>